<dbReference type="GO" id="GO:0005829">
    <property type="term" value="C:cytosol"/>
    <property type="evidence" value="ECO:0007669"/>
    <property type="project" value="UniProtKB-SubCell"/>
</dbReference>
<dbReference type="Pfam" id="PF06399">
    <property type="entry name" value="GFRP"/>
    <property type="match status" value="1"/>
</dbReference>
<dbReference type="GO" id="GO:0009890">
    <property type="term" value="P:negative regulation of biosynthetic process"/>
    <property type="evidence" value="ECO:0007669"/>
    <property type="project" value="InterPro"/>
</dbReference>
<proteinExistence type="inferred from homology"/>
<keyword evidence="10" id="KW-1185">Reference proteome</keyword>
<dbReference type="GO" id="GO:0032981">
    <property type="term" value="P:mitochondrial respiratory chain complex I assembly"/>
    <property type="evidence" value="ECO:0007669"/>
    <property type="project" value="TreeGrafter"/>
</dbReference>
<keyword evidence="7" id="KW-0472">Membrane</keyword>
<evidence type="ECO:0000256" key="8">
    <source>
        <dbReference type="ARBA" id="ARBA00023242"/>
    </source>
</evidence>
<evidence type="ECO:0000256" key="3">
    <source>
        <dbReference type="ARBA" id="ARBA00004514"/>
    </source>
</evidence>
<dbReference type="PANTHER" id="PTHR47148:SF1">
    <property type="entry name" value="CYTOCHROME C OXIDASE ASSEMBLY FACTOR 1 HOMOLOG"/>
    <property type="match status" value="1"/>
</dbReference>
<name>A0A0K0CZU4_ANGCA</name>
<protein>
    <recommendedName>
        <fullName evidence="5">GTP cyclohydrolase 1 feedback regulatory protein</fullName>
    </recommendedName>
    <alternativeName>
        <fullName evidence="9">GTP cyclohydrolase I feedback regulatory protein</fullName>
    </alternativeName>
</protein>
<dbReference type="GO" id="GO:0005743">
    <property type="term" value="C:mitochondrial inner membrane"/>
    <property type="evidence" value="ECO:0007669"/>
    <property type="project" value="TreeGrafter"/>
</dbReference>
<organism evidence="10 11">
    <name type="scientific">Angiostrongylus cantonensis</name>
    <name type="common">Rat lungworm</name>
    <dbReference type="NCBI Taxonomy" id="6313"/>
    <lineage>
        <taxon>Eukaryota</taxon>
        <taxon>Metazoa</taxon>
        <taxon>Ecdysozoa</taxon>
        <taxon>Nematoda</taxon>
        <taxon>Chromadorea</taxon>
        <taxon>Rhabditida</taxon>
        <taxon>Rhabditina</taxon>
        <taxon>Rhabditomorpha</taxon>
        <taxon>Strongyloidea</taxon>
        <taxon>Metastrongylidae</taxon>
        <taxon>Angiostrongylus</taxon>
    </lineage>
</organism>
<keyword evidence="6" id="KW-0963">Cytoplasm</keyword>
<dbReference type="SUPFAM" id="SSF69761">
    <property type="entry name" value="GTP cyclohydrolase I feedback regulatory protein, GFRP"/>
    <property type="match status" value="1"/>
</dbReference>
<evidence type="ECO:0000256" key="9">
    <source>
        <dbReference type="ARBA" id="ARBA00032599"/>
    </source>
</evidence>
<evidence type="ECO:0000256" key="4">
    <source>
        <dbReference type="ARBA" id="ARBA00007605"/>
    </source>
</evidence>
<comment type="similarity">
    <text evidence="4">Belongs to the GFRP family.</text>
</comment>
<evidence type="ECO:0000256" key="5">
    <source>
        <dbReference type="ARBA" id="ARBA00020099"/>
    </source>
</evidence>
<dbReference type="WBParaSite" id="ACAC_0000328701-mRNA-1">
    <property type="protein sequence ID" value="ACAC_0000328701-mRNA-1"/>
    <property type="gene ID" value="ACAC_0000328701"/>
</dbReference>
<evidence type="ECO:0000256" key="1">
    <source>
        <dbReference type="ARBA" id="ARBA00004259"/>
    </source>
</evidence>
<dbReference type="InterPro" id="IPR014807">
    <property type="entry name" value="Coa1"/>
</dbReference>
<reference evidence="10" key="1">
    <citation type="submission" date="2012-09" db="EMBL/GenBank/DDBJ databases">
        <authorList>
            <person name="Martin A.A."/>
        </authorList>
    </citation>
    <scope>NUCLEOTIDE SEQUENCE</scope>
</reference>
<keyword evidence="8" id="KW-0539">Nucleus</keyword>
<sequence>MPYMLISTQIRLEVGPTFVGDGYSDKGLMERLRAKPSQQLGNEFVEYMTPLAPRQVLDILECEGWKVVQTSTLIKIAAGGFLIGSTALYLAQKSLQRRVRSLPHYAECLEIVANHDRAREALGKPIQIGSVDIADRRHNFVGKTTSMLRIPVAGSVSSGFLEVMAIRENENSPFKTAKIRLVMDDSAVSIYDTGNWEDSTDTLVQN</sequence>
<dbReference type="STRING" id="6313.A0A0K0CZU4"/>
<dbReference type="Gene3D" id="3.30.1410.10">
    <property type="entry name" value="GTP cyclohydrolase I feedback regulatory protein GFRP"/>
    <property type="match status" value="1"/>
</dbReference>
<evidence type="ECO:0000313" key="11">
    <source>
        <dbReference type="WBParaSite" id="ACAC_0000328701-mRNA-1"/>
    </source>
</evidence>
<dbReference type="FunFam" id="3.30.1410.10:FF:000001">
    <property type="entry name" value="GTP cyclohydrolase 1 feedback regulatory protein"/>
    <property type="match status" value="1"/>
</dbReference>
<dbReference type="Proteomes" id="UP000035642">
    <property type="component" value="Unassembled WGS sequence"/>
</dbReference>
<accession>A0A0K0CZU4</accession>
<evidence type="ECO:0000256" key="2">
    <source>
        <dbReference type="ARBA" id="ARBA00004308"/>
    </source>
</evidence>
<dbReference type="InterPro" id="IPR036717">
    <property type="entry name" value="GFRP_sf"/>
</dbReference>
<dbReference type="InterPro" id="IPR009112">
    <property type="entry name" value="GTP_CycHdrlase_I_reg"/>
</dbReference>
<dbReference type="Pfam" id="PF08695">
    <property type="entry name" value="Coa1"/>
    <property type="match status" value="1"/>
</dbReference>
<dbReference type="GO" id="GO:0033617">
    <property type="term" value="P:mitochondrial respiratory chain complex IV assembly"/>
    <property type="evidence" value="ECO:0007669"/>
    <property type="project" value="TreeGrafter"/>
</dbReference>
<evidence type="ECO:0000256" key="7">
    <source>
        <dbReference type="ARBA" id="ARBA00023136"/>
    </source>
</evidence>
<comment type="subcellular location">
    <subcellularLocation>
        <location evidence="3">Cytoplasm</location>
        <location evidence="3">Cytosol</location>
    </subcellularLocation>
    <subcellularLocation>
        <location evidence="2">Endomembrane system</location>
    </subcellularLocation>
    <subcellularLocation>
        <location evidence="1">Nucleus envelope</location>
    </subcellularLocation>
</comment>
<dbReference type="PANTHER" id="PTHR47148">
    <property type="entry name" value="CYTOCHROME C OXIDASE ASSEMBLY FACTOR 1 HOMOLOG"/>
    <property type="match status" value="1"/>
</dbReference>
<evidence type="ECO:0000256" key="6">
    <source>
        <dbReference type="ARBA" id="ARBA00022490"/>
    </source>
</evidence>
<dbReference type="AlphaFoldDB" id="A0A0K0CZU4"/>
<reference evidence="11" key="2">
    <citation type="submission" date="2017-02" db="UniProtKB">
        <authorList>
            <consortium name="WormBaseParasite"/>
        </authorList>
    </citation>
    <scope>IDENTIFICATION</scope>
</reference>
<dbReference type="GO" id="GO:0005635">
    <property type="term" value="C:nuclear envelope"/>
    <property type="evidence" value="ECO:0007669"/>
    <property type="project" value="UniProtKB-SubCell"/>
</dbReference>
<evidence type="ECO:0000313" key="10">
    <source>
        <dbReference type="Proteomes" id="UP000035642"/>
    </source>
</evidence>